<reference evidence="1" key="1">
    <citation type="submission" date="2019-07" db="EMBL/GenBank/DDBJ databases">
        <title>Hyphodiscus hymeniophilus genome sequencing and assembly.</title>
        <authorList>
            <person name="Kramer G."/>
            <person name="Nodwell J."/>
        </authorList>
    </citation>
    <scope>NUCLEOTIDE SEQUENCE</scope>
    <source>
        <strain evidence="1">ATCC 34498</strain>
    </source>
</reference>
<dbReference type="OrthoDB" id="3244603at2759"/>
<comment type="caution">
    <text evidence="1">The sequence shown here is derived from an EMBL/GenBank/DDBJ whole genome shotgun (WGS) entry which is preliminary data.</text>
</comment>
<dbReference type="Proteomes" id="UP000785200">
    <property type="component" value="Unassembled WGS sequence"/>
</dbReference>
<dbReference type="EMBL" id="VNKQ01000010">
    <property type="protein sequence ID" value="KAG0648346.1"/>
    <property type="molecule type" value="Genomic_DNA"/>
</dbReference>
<gene>
    <name evidence="1" type="ORF">D0Z07_5265</name>
</gene>
<evidence type="ECO:0000313" key="2">
    <source>
        <dbReference type="Proteomes" id="UP000785200"/>
    </source>
</evidence>
<keyword evidence="2" id="KW-1185">Reference proteome</keyword>
<accession>A0A9P7AWM4</accession>
<evidence type="ECO:0000313" key="1">
    <source>
        <dbReference type="EMBL" id="KAG0648346.1"/>
    </source>
</evidence>
<sequence length="170" mass="19663">MDGTLEKRPLLLDIDELCQFVEHIRVALQAYSVSDDNIQQLRDIIHVFLDTEPDDSDDKFVLTLITRIRFDKLLADFIDSKTSNSEHMGLVAIAALLQRTWKERFKGAYLSIDDERLETMFTHGALRGLSLKVDDKTRLPLWLVERGTPIADTNFKPGQNVSLPWMRNRY</sequence>
<proteinExistence type="predicted"/>
<dbReference type="AlphaFoldDB" id="A0A9P7AWM4"/>
<name>A0A9P7AWM4_9HELO</name>
<organism evidence="1 2">
    <name type="scientific">Hyphodiscus hymeniophilus</name>
    <dbReference type="NCBI Taxonomy" id="353542"/>
    <lineage>
        <taxon>Eukaryota</taxon>
        <taxon>Fungi</taxon>
        <taxon>Dikarya</taxon>
        <taxon>Ascomycota</taxon>
        <taxon>Pezizomycotina</taxon>
        <taxon>Leotiomycetes</taxon>
        <taxon>Helotiales</taxon>
        <taxon>Hyphodiscaceae</taxon>
        <taxon>Hyphodiscus</taxon>
    </lineage>
</organism>
<protein>
    <submittedName>
        <fullName evidence="1">Uncharacterized protein</fullName>
    </submittedName>
</protein>